<evidence type="ECO:0000313" key="4">
    <source>
        <dbReference type="Proteomes" id="UP000219329"/>
    </source>
</evidence>
<protein>
    <submittedName>
        <fullName evidence="3">Transporter</fullName>
    </submittedName>
</protein>
<dbReference type="SUPFAM" id="SSF55021">
    <property type="entry name" value="ACT-like"/>
    <property type="match status" value="2"/>
</dbReference>
<accession>A0A2A5WBW7</accession>
<comment type="caution">
    <text evidence="3">The sequence shown here is derived from an EMBL/GenBank/DDBJ whole genome shotgun (WGS) entry which is preliminary data.</text>
</comment>
<dbReference type="Pfam" id="PF13840">
    <property type="entry name" value="ACT_7"/>
    <property type="match status" value="1"/>
</dbReference>
<dbReference type="AlphaFoldDB" id="A0A2A5WBW7"/>
<organism evidence="3 4">
    <name type="scientific">OM182 bacterium MED-G28</name>
    <dbReference type="NCBI Taxonomy" id="1986256"/>
    <lineage>
        <taxon>Bacteria</taxon>
        <taxon>Pseudomonadati</taxon>
        <taxon>Pseudomonadota</taxon>
        <taxon>Gammaproteobacteria</taxon>
        <taxon>OMG group</taxon>
        <taxon>OM182 clade</taxon>
    </lineage>
</organism>
<gene>
    <name evidence="3" type="ORF">CNF02_07430</name>
</gene>
<evidence type="ECO:0000259" key="1">
    <source>
        <dbReference type="Pfam" id="PF10000"/>
    </source>
</evidence>
<reference evidence="3 4" key="1">
    <citation type="submission" date="2017-08" db="EMBL/GenBank/DDBJ databases">
        <title>Fine stratification of microbial communities through a metagenomic profile of the photic zone.</title>
        <authorList>
            <person name="Haro-Moreno J.M."/>
            <person name="Lopez-Perez M."/>
            <person name="De La Torre J."/>
            <person name="Picazo A."/>
            <person name="Camacho A."/>
            <person name="Rodriguez-Valera F."/>
        </authorList>
    </citation>
    <scope>NUCLEOTIDE SEQUENCE [LARGE SCALE GENOMIC DNA]</scope>
    <source>
        <strain evidence="3">MED-G28</strain>
    </source>
</reference>
<feature type="domain" description="CASTOR ACT" evidence="2">
    <location>
        <begin position="74"/>
        <end position="129"/>
    </location>
</feature>
<dbReference type="PANTHER" id="PTHR39199">
    <property type="entry name" value="BLR5128 PROTEIN"/>
    <property type="match status" value="1"/>
</dbReference>
<name>A0A2A5WBW7_9GAMM</name>
<dbReference type="Gene3D" id="3.30.2130.10">
    <property type="entry name" value="VC0802-like"/>
    <property type="match status" value="1"/>
</dbReference>
<dbReference type="Proteomes" id="UP000219329">
    <property type="component" value="Unassembled WGS sequence"/>
</dbReference>
<evidence type="ECO:0000259" key="2">
    <source>
        <dbReference type="Pfam" id="PF13840"/>
    </source>
</evidence>
<dbReference type="InterPro" id="IPR018717">
    <property type="entry name" value="DUF2241"/>
</dbReference>
<dbReference type="PANTHER" id="PTHR39199:SF1">
    <property type="entry name" value="BLR5128 PROTEIN"/>
    <property type="match status" value="1"/>
</dbReference>
<evidence type="ECO:0000313" key="3">
    <source>
        <dbReference type="EMBL" id="PDH33851.1"/>
    </source>
</evidence>
<dbReference type="InterPro" id="IPR027795">
    <property type="entry name" value="CASTOR_ACT_dom"/>
</dbReference>
<dbReference type="EMBL" id="NTJZ01000006">
    <property type="protein sequence ID" value="PDH33851.1"/>
    <property type="molecule type" value="Genomic_DNA"/>
</dbReference>
<proteinExistence type="predicted"/>
<dbReference type="Pfam" id="PF10000">
    <property type="entry name" value="ACT_3"/>
    <property type="match status" value="1"/>
</dbReference>
<feature type="domain" description="DUF2241" evidence="1">
    <location>
        <begin position="2"/>
        <end position="71"/>
    </location>
</feature>
<dbReference type="InterPro" id="IPR045865">
    <property type="entry name" value="ACT-like_dom_sf"/>
</dbReference>
<sequence length="132" mass="14255">MSGEKNLEKLLTLMQPKLLDGDFVFCTITNGDLSDILKLAPIASFREEEGLSLLFSQQNADEANIKYDSVLKGITLSVHSSLEAVGFTAAVANKLASNGIPANVVAAYYHDHVFVPADKAQFALQLLTELAE</sequence>